<gene>
    <name evidence="2" type="ORF">A3K89_02825</name>
</gene>
<feature type="region of interest" description="Disordered" evidence="1">
    <location>
        <begin position="58"/>
        <end position="77"/>
    </location>
</feature>
<evidence type="ECO:0000256" key="1">
    <source>
        <dbReference type="SAM" id="MobiDB-lite"/>
    </source>
</evidence>
<feature type="compositionally biased region" description="Basic and acidic residues" evidence="1">
    <location>
        <begin position="16"/>
        <end position="35"/>
    </location>
</feature>
<feature type="region of interest" description="Disordered" evidence="1">
    <location>
        <begin position="1"/>
        <end position="38"/>
    </location>
</feature>
<comment type="caution">
    <text evidence="2">The sequence shown here is derived from an EMBL/GenBank/DDBJ whole genome shotgun (WGS) entry which is preliminary data.</text>
</comment>
<feature type="compositionally biased region" description="Basic and acidic residues" evidence="1">
    <location>
        <begin position="67"/>
        <end position="77"/>
    </location>
</feature>
<reference evidence="2 3" key="1">
    <citation type="submission" date="2016-03" db="EMBL/GenBank/DDBJ databases">
        <title>Genome sequence of Rhodococcus kyotonensis KB10.</title>
        <authorList>
            <person name="Jeong H."/>
            <person name="Hong C.E."/>
            <person name="Jo S.H."/>
            <person name="Park J.M."/>
        </authorList>
    </citation>
    <scope>NUCLEOTIDE SEQUENCE [LARGE SCALE GENOMIC DNA]</scope>
    <source>
        <strain evidence="2 3">KB10</strain>
    </source>
</reference>
<name>A0A177YHJ3_9NOCA</name>
<dbReference type="AlphaFoldDB" id="A0A177YHJ3"/>
<dbReference type="Proteomes" id="UP000077519">
    <property type="component" value="Unassembled WGS sequence"/>
</dbReference>
<dbReference type="EMBL" id="LVHI01000012">
    <property type="protein sequence ID" value="OAK54901.1"/>
    <property type="molecule type" value="Genomic_DNA"/>
</dbReference>
<sequence>MVADDKQTGSDISVDEETKRQAEEQVAGLDERYEPGARPTVVLPGTDGMVSGTAFADIVQDDTGTSDEPKVDAGTDE</sequence>
<protein>
    <submittedName>
        <fullName evidence="2">Uncharacterized protein</fullName>
    </submittedName>
</protein>
<organism evidence="2 3">
    <name type="scientific">Rhodococcoides kyotonense</name>
    <dbReference type="NCBI Taxonomy" id="398843"/>
    <lineage>
        <taxon>Bacteria</taxon>
        <taxon>Bacillati</taxon>
        <taxon>Actinomycetota</taxon>
        <taxon>Actinomycetes</taxon>
        <taxon>Mycobacteriales</taxon>
        <taxon>Nocardiaceae</taxon>
        <taxon>Rhodococcoides</taxon>
    </lineage>
</organism>
<evidence type="ECO:0000313" key="3">
    <source>
        <dbReference type="Proteomes" id="UP000077519"/>
    </source>
</evidence>
<accession>A0A177YHJ3</accession>
<keyword evidence="3" id="KW-1185">Reference proteome</keyword>
<proteinExistence type="predicted"/>
<evidence type="ECO:0000313" key="2">
    <source>
        <dbReference type="EMBL" id="OAK54901.1"/>
    </source>
</evidence>